<evidence type="ECO:0000313" key="2">
    <source>
        <dbReference type="Proteomes" id="UP001595752"/>
    </source>
</evidence>
<dbReference type="Proteomes" id="UP001595752">
    <property type="component" value="Unassembled WGS sequence"/>
</dbReference>
<comment type="caution">
    <text evidence="1">The sequence shown here is derived from an EMBL/GenBank/DDBJ whole genome shotgun (WGS) entry which is preliminary data.</text>
</comment>
<proteinExistence type="predicted"/>
<organism evidence="1 2">
    <name type="scientific">Bacillus songklensis</name>
    <dbReference type="NCBI Taxonomy" id="1069116"/>
    <lineage>
        <taxon>Bacteria</taxon>
        <taxon>Bacillati</taxon>
        <taxon>Bacillota</taxon>
        <taxon>Bacilli</taxon>
        <taxon>Bacillales</taxon>
        <taxon>Bacillaceae</taxon>
        <taxon>Bacillus</taxon>
    </lineage>
</organism>
<dbReference type="EMBL" id="JBHRZT010000020">
    <property type="protein sequence ID" value="MFC3883270.1"/>
    <property type="molecule type" value="Genomic_DNA"/>
</dbReference>
<name>A0ABV8B051_9BACI</name>
<evidence type="ECO:0000313" key="1">
    <source>
        <dbReference type="EMBL" id="MFC3883270.1"/>
    </source>
</evidence>
<accession>A0ABV8B051</accession>
<sequence>MKWRNLLTGFAIGFAAAYVYQRNQSSLSSSEALHIVKQAFKKNGTIDGSWIDTTTKILRKHDMFFEGFNGGIIRTVDNEQEHFEFFIDQNSGAILELKKI</sequence>
<dbReference type="RefSeq" id="WP_377913492.1">
    <property type="nucleotide sequence ID" value="NZ_JBHRZT010000020.1"/>
</dbReference>
<keyword evidence="2" id="KW-1185">Reference proteome</keyword>
<protein>
    <submittedName>
        <fullName evidence="1">Peptidase</fullName>
    </submittedName>
</protein>
<gene>
    <name evidence="1" type="ORF">ACFOU2_06940</name>
</gene>
<reference evidence="2" key="1">
    <citation type="journal article" date="2019" name="Int. J. Syst. Evol. Microbiol.">
        <title>The Global Catalogue of Microorganisms (GCM) 10K type strain sequencing project: providing services to taxonomists for standard genome sequencing and annotation.</title>
        <authorList>
            <consortium name="The Broad Institute Genomics Platform"/>
            <consortium name="The Broad Institute Genome Sequencing Center for Infectious Disease"/>
            <person name="Wu L."/>
            <person name="Ma J."/>
        </authorList>
    </citation>
    <scope>NUCLEOTIDE SEQUENCE [LARGE SCALE GENOMIC DNA]</scope>
    <source>
        <strain evidence="2">CCUG 61889</strain>
    </source>
</reference>